<dbReference type="SUPFAM" id="SSF50800">
    <property type="entry name" value="PK beta-barrel domain-like"/>
    <property type="match status" value="1"/>
</dbReference>
<dbReference type="GO" id="GO:0030170">
    <property type="term" value="F:pyridoxal phosphate binding"/>
    <property type="evidence" value="ECO:0007669"/>
    <property type="project" value="InterPro"/>
</dbReference>
<evidence type="ECO:0000313" key="4">
    <source>
        <dbReference type="Proteomes" id="UP000319342"/>
    </source>
</evidence>
<organism evidence="3 4">
    <name type="scientific">Rohdeia mirabilis</name>
    <dbReference type="NCBI Taxonomy" id="2528008"/>
    <lineage>
        <taxon>Bacteria</taxon>
        <taxon>Pseudomonadati</taxon>
        <taxon>Planctomycetota</taxon>
        <taxon>Planctomycetia</taxon>
        <taxon>Planctomycetia incertae sedis</taxon>
        <taxon>Rohdeia</taxon>
    </lineage>
</organism>
<evidence type="ECO:0000313" key="3">
    <source>
        <dbReference type="EMBL" id="QDU83029.1"/>
    </source>
</evidence>
<dbReference type="InterPro" id="IPR052353">
    <property type="entry name" value="Benzoxazolinone_Detox_Enz"/>
</dbReference>
<dbReference type="EMBL" id="CP036290">
    <property type="protein sequence ID" value="QDU83029.1"/>
    <property type="molecule type" value="Genomic_DNA"/>
</dbReference>
<dbReference type="Proteomes" id="UP000319342">
    <property type="component" value="Chromosome"/>
</dbReference>
<dbReference type="OrthoDB" id="281082at2"/>
<protein>
    <submittedName>
        <fullName evidence="3">6-N-hydroxylaminopurine resistance protein</fullName>
    </submittedName>
</protein>
<dbReference type="InterPro" id="IPR005302">
    <property type="entry name" value="MoCF_Sase_C"/>
</dbReference>
<dbReference type="GO" id="GO:0003824">
    <property type="term" value="F:catalytic activity"/>
    <property type="evidence" value="ECO:0007669"/>
    <property type="project" value="InterPro"/>
</dbReference>
<name>A0A518CUX7_9BACT</name>
<feature type="domain" description="MOSC" evidence="2">
    <location>
        <begin position="52"/>
        <end position="184"/>
    </location>
</feature>
<keyword evidence="4" id="KW-1185">Reference proteome</keyword>
<feature type="compositionally biased region" description="Low complexity" evidence="1">
    <location>
        <begin position="1"/>
        <end position="29"/>
    </location>
</feature>
<dbReference type="Pfam" id="PF03473">
    <property type="entry name" value="MOSC"/>
    <property type="match status" value="1"/>
</dbReference>
<dbReference type="RefSeq" id="WP_145181995.1">
    <property type="nucleotide sequence ID" value="NZ_CP036290.1"/>
</dbReference>
<dbReference type="PANTHER" id="PTHR30212">
    <property type="entry name" value="PROTEIN YIIM"/>
    <property type="match status" value="1"/>
</dbReference>
<dbReference type="PANTHER" id="PTHR30212:SF2">
    <property type="entry name" value="PROTEIN YIIM"/>
    <property type="match status" value="1"/>
</dbReference>
<dbReference type="InterPro" id="IPR011037">
    <property type="entry name" value="Pyrv_Knase-like_insert_dom_sf"/>
</dbReference>
<dbReference type="GO" id="GO:0030151">
    <property type="term" value="F:molybdenum ion binding"/>
    <property type="evidence" value="ECO:0007669"/>
    <property type="project" value="InterPro"/>
</dbReference>
<accession>A0A518CUX7</accession>
<evidence type="ECO:0000256" key="1">
    <source>
        <dbReference type="SAM" id="MobiDB-lite"/>
    </source>
</evidence>
<evidence type="ECO:0000259" key="2">
    <source>
        <dbReference type="PROSITE" id="PS51340"/>
    </source>
</evidence>
<sequence>MIDGATGSETDGAADGGAADAREPASASAVTDDDRATNVGEVVAVCVGTGGIPNHPVSSARVDANGLEGDKHRYHLHGGPSRAVCLLSEEDVRSLENDGVEVGGPGAFGENLLVRGLDRAALRPGDRLAVGDEVVIELCEVREPCNTLKPLDRRFPDLMIGRSGWVCSVVVAGTLTAGQRVWRVGSTSTE</sequence>
<gene>
    <name evidence="3" type="ORF">Pla163_01250</name>
</gene>
<reference evidence="3 4" key="1">
    <citation type="submission" date="2019-02" db="EMBL/GenBank/DDBJ databases">
        <title>Deep-cultivation of Planctomycetes and their phenomic and genomic characterization uncovers novel biology.</title>
        <authorList>
            <person name="Wiegand S."/>
            <person name="Jogler M."/>
            <person name="Boedeker C."/>
            <person name="Pinto D."/>
            <person name="Vollmers J."/>
            <person name="Rivas-Marin E."/>
            <person name="Kohn T."/>
            <person name="Peeters S.H."/>
            <person name="Heuer A."/>
            <person name="Rast P."/>
            <person name="Oberbeckmann S."/>
            <person name="Bunk B."/>
            <person name="Jeske O."/>
            <person name="Meyerdierks A."/>
            <person name="Storesund J.E."/>
            <person name="Kallscheuer N."/>
            <person name="Luecker S."/>
            <person name="Lage O.M."/>
            <person name="Pohl T."/>
            <person name="Merkel B.J."/>
            <person name="Hornburger P."/>
            <person name="Mueller R.-W."/>
            <person name="Bruemmer F."/>
            <person name="Labrenz M."/>
            <person name="Spormann A.M."/>
            <person name="Op den Camp H."/>
            <person name="Overmann J."/>
            <person name="Amann R."/>
            <person name="Jetten M.S.M."/>
            <person name="Mascher T."/>
            <person name="Medema M.H."/>
            <person name="Devos D.P."/>
            <person name="Kaster A.-K."/>
            <person name="Ovreas L."/>
            <person name="Rohde M."/>
            <person name="Galperin M.Y."/>
            <person name="Jogler C."/>
        </authorList>
    </citation>
    <scope>NUCLEOTIDE SEQUENCE [LARGE SCALE GENOMIC DNA]</scope>
    <source>
        <strain evidence="3 4">Pla163</strain>
    </source>
</reference>
<dbReference type="AlphaFoldDB" id="A0A518CUX7"/>
<proteinExistence type="predicted"/>
<feature type="region of interest" description="Disordered" evidence="1">
    <location>
        <begin position="1"/>
        <end position="34"/>
    </location>
</feature>
<dbReference type="Gene3D" id="2.40.33.20">
    <property type="entry name" value="PK beta-barrel domain-like"/>
    <property type="match status" value="1"/>
</dbReference>
<dbReference type="PROSITE" id="PS51340">
    <property type="entry name" value="MOSC"/>
    <property type="match status" value="1"/>
</dbReference>